<evidence type="ECO:0000256" key="5">
    <source>
        <dbReference type="ARBA" id="ARBA00022801"/>
    </source>
</evidence>
<evidence type="ECO:0000259" key="8">
    <source>
        <dbReference type="Pfam" id="PF01850"/>
    </source>
</evidence>
<evidence type="ECO:0000256" key="3">
    <source>
        <dbReference type="ARBA" id="ARBA00022722"/>
    </source>
</evidence>
<evidence type="ECO:0000256" key="4">
    <source>
        <dbReference type="ARBA" id="ARBA00022723"/>
    </source>
</evidence>
<organism evidence="9 10">
    <name type="scientific">Pseudonocardia kongjuensis</name>
    <dbReference type="NCBI Taxonomy" id="102227"/>
    <lineage>
        <taxon>Bacteria</taxon>
        <taxon>Bacillati</taxon>
        <taxon>Actinomycetota</taxon>
        <taxon>Actinomycetes</taxon>
        <taxon>Pseudonocardiales</taxon>
        <taxon>Pseudonocardiaceae</taxon>
        <taxon>Pseudonocardia</taxon>
    </lineage>
</organism>
<dbReference type="InterPro" id="IPR050556">
    <property type="entry name" value="Type_II_TA_system_RNase"/>
</dbReference>
<keyword evidence="10" id="KW-1185">Reference proteome</keyword>
<dbReference type="Gene3D" id="3.40.50.1010">
    <property type="entry name" value="5'-nuclease"/>
    <property type="match status" value="1"/>
</dbReference>
<comment type="cofactor">
    <cofactor evidence="1">
        <name>Mg(2+)</name>
        <dbReference type="ChEBI" id="CHEBI:18420"/>
    </cofactor>
</comment>
<proteinExistence type="inferred from homology"/>
<keyword evidence="6" id="KW-0460">Magnesium</keyword>
<reference evidence="9 10" key="1">
    <citation type="journal article" date="2019" name="Int. J. Syst. Evol. Microbiol.">
        <title>The Global Catalogue of Microorganisms (GCM) 10K type strain sequencing project: providing services to taxonomists for standard genome sequencing and annotation.</title>
        <authorList>
            <consortium name="The Broad Institute Genomics Platform"/>
            <consortium name="The Broad Institute Genome Sequencing Center for Infectious Disease"/>
            <person name="Wu L."/>
            <person name="Ma J."/>
        </authorList>
    </citation>
    <scope>NUCLEOTIDE SEQUENCE [LARGE SCALE GENOMIC DNA]</scope>
    <source>
        <strain evidence="9 10">JCM 11896</strain>
    </source>
</reference>
<dbReference type="SUPFAM" id="SSF88723">
    <property type="entry name" value="PIN domain-like"/>
    <property type="match status" value="1"/>
</dbReference>
<dbReference type="Pfam" id="PF01850">
    <property type="entry name" value="PIN"/>
    <property type="match status" value="1"/>
</dbReference>
<dbReference type="PANTHER" id="PTHR33653">
    <property type="entry name" value="RIBONUCLEASE VAPC2"/>
    <property type="match status" value="1"/>
</dbReference>
<feature type="domain" description="PIN" evidence="8">
    <location>
        <begin position="7"/>
        <end position="126"/>
    </location>
</feature>
<comment type="similarity">
    <text evidence="7">Belongs to the PINc/VapC protein family.</text>
</comment>
<keyword evidence="2" id="KW-1277">Toxin-antitoxin system</keyword>
<dbReference type="EMBL" id="BAAAJK010000036">
    <property type="protein sequence ID" value="GAA1398120.1"/>
    <property type="molecule type" value="Genomic_DNA"/>
</dbReference>
<dbReference type="Proteomes" id="UP001501414">
    <property type="component" value="Unassembled WGS sequence"/>
</dbReference>
<evidence type="ECO:0000256" key="6">
    <source>
        <dbReference type="ARBA" id="ARBA00022842"/>
    </source>
</evidence>
<dbReference type="RefSeq" id="WP_344027086.1">
    <property type="nucleotide sequence ID" value="NZ_BAAAJK010000036.1"/>
</dbReference>
<evidence type="ECO:0000256" key="7">
    <source>
        <dbReference type="ARBA" id="ARBA00038093"/>
    </source>
</evidence>
<keyword evidence="4" id="KW-0479">Metal-binding</keyword>
<dbReference type="PANTHER" id="PTHR33653:SF1">
    <property type="entry name" value="RIBONUCLEASE VAPC2"/>
    <property type="match status" value="1"/>
</dbReference>
<dbReference type="InterPro" id="IPR002716">
    <property type="entry name" value="PIN_dom"/>
</dbReference>
<evidence type="ECO:0000256" key="2">
    <source>
        <dbReference type="ARBA" id="ARBA00022649"/>
    </source>
</evidence>
<dbReference type="InterPro" id="IPR029060">
    <property type="entry name" value="PIN-like_dom_sf"/>
</dbReference>
<keyword evidence="3" id="KW-0540">Nuclease</keyword>
<evidence type="ECO:0000313" key="10">
    <source>
        <dbReference type="Proteomes" id="UP001501414"/>
    </source>
</evidence>
<accession>A0ABN1Y738</accession>
<comment type="caution">
    <text evidence="9">The sequence shown here is derived from an EMBL/GenBank/DDBJ whole genome shotgun (WGS) entry which is preliminary data.</text>
</comment>
<evidence type="ECO:0000313" key="9">
    <source>
        <dbReference type="EMBL" id="GAA1398120.1"/>
    </source>
</evidence>
<gene>
    <name evidence="9" type="ORF">GCM10009613_51910</name>
</gene>
<keyword evidence="5" id="KW-0378">Hydrolase</keyword>
<name>A0ABN1Y738_9PSEU</name>
<sequence length="136" mass="14957">MTGPATLVDSSVLLDVLTDDPRWADWSSTALADAVDDGPVMINPLIYAEISTGFGRVEDLDEAVPPSALGREDLPWQAGFVAGKAFLAYRRRGGERRSPLPDFYIGAHAAVRGHRLLTRDATRYRTYFPRVELIAP</sequence>
<evidence type="ECO:0000256" key="1">
    <source>
        <dbReference type="ARBA" id="ARBA00001946"/>
    </source>
</evidence>
<protein>
    <submittedName>
        <fullName evidence="9">Type II toxin-antitoxin system VapC family toxin</fullName>
    </submittedName>
</protein>